<feature type="domain" description="3-hydroxyisobutyrate dehydrogenase-like NAD-binding" evidence="5">
    <location>
        <begin position="166"/>
        <end position="284"/>
    </location>
</feature>
<keyword evidence="2" id="KW-0520">NAD</keyword>
<dbReference type="PIRSF" id="PIRSF000103">
    <property type="entry name" value="HIBADH"/>
    <property type="match status" value="1"/>
</dbReference>
<keyword evidence="1" id="KW-0560">Oxidoreductase</keyword>
<reference evidence="6 7" key="1">
    <citation type="submission" date="2019-07" db="EMBL/GenBank/DDBJ databases">
        <title>Whole genome shotgun sequence of Meiothermus hypogaeus NBRC 106114.</title>
        <authorList>
            <person name="Hosoyama A."/>
            <person name="Uohara A."/>
            <person name="Ohji S."/>
            <person name="Ichikawa N."/>
        </authorList>
    </citation>
    <scope>NUCLEOTIDE SEQUENCE [LARGE SCALE GENOMIC DNA]</scope>
    <source>
        <strain evidence="6 7">NBRC 106114</strain>
    </source>
</reference>
<feature type="active site" evidence="3">
    <location>
        <position position="172"/>
    </location>
</feature>
<organism evidence="6 7">
    <name type="scientific">Meiothermus hypogaeus NBRC 106114</name>
    <dbReference type="NCBI Taxonomy" id="1227553"/>
    <lineage>
        <taxon>Bacteria</taxon>
        <taxon>Thermotogati</taxon>
        <taxon>Deinococcota</taxon>
        <taxon>Deinococci</taxon>
        <taxon>Thermales</taxon>
        <taxon>Thermaceae</taxon>
        <taxon>Meiothermus</taxon>
    </lineage>
</organism>
<evidence type="ECO:0000313" key="7">
    <source>
        <dbReference type="Proteomes" id="UP000321197"/>
    </source>
</evidence>
<dbReference type="Gene3D" id="1.10.1040.10">
    <property type="entry name" value="N-(1-d-carboxylethyl)-l-norvaline Dehydrogenase, domain 2"/>
    <property type="match status" value="1"/>
</dbReference>
<evidence type="ECO:0000313" key="6">
    <source>
        <dbReference type="EMBL" id="GEM82903.1"/>
    </source>
</evidence>
<dbReference type="Pfam" id="PF03446">
    <property type="entry name" value="NAD_binding_2"/>
    <property type="match status" value="1"/>
</dbReference>
<dbReference type="GO" id="GO:0051287">
    <property type="term" value="F:NAD binding"/>
    <property type="evidence" value="ECO:0007669"/>
    <property type="project" value="InterPro"/>
</dbReference>
<evidence type="ECO:0000259" key="4">
    <source>
        <dbReference type="Pfam" id="PF03446"/>
    </source>
</evidence>
<dbReference type="PANTHER" id="PTHR43060">
    <property type="entry name" value="3-HYDROXYISOBUTYRATE DEHYDROGENASE-LIKE 1, MITOCHONDRIAL-RELATED"/>
    <property type="match status" value="1"/>
</dbReference>
<dbReference type="GO" id="GO:0050661">
    <property type="term" value="F:NADP binding"/>
    <property type="evidence" value="ECO:0007669"/>
    <property type="project" value="InterPro"/>
</dbReference>
<dbReference type="PANTHER" id="PTHR43060:SF15">
    <property type="entry name" value="3-HYDROXYISOBUTYRATE DEHYDROGENASE-LIKE 1, MITOCHONDRIAL-RELATED"/>
    <property type="match status" value="1"/>
</dbReference>
<protein>
    <submittedName>
        <fullName evidence="6">NADPH nitroreductase</fullName>
    </submittedName>
</protein>
<dbReference type="InterPro" id="IPR015815">
    <property type="entry name" value="HIBADH-related"/>
</dbReference>
<accession>A0A511QZV2</accession>
<sequence length="289" mass="31068">MLKLPYAFYMQIALLGLGLMGRPMARVLLARGFGVSGWNRSILSPELVEGIPLLGTLEEAAKAEVLLLMLADSVAVNAVLEQLEPHLRPGQVVLDMGSSDPAYSKLHAERLKSRGVGWVDAPVSGGPEGARSATLAIMAGGDPTNYARVLPILEALGRPTYVGEAGAGHTVKVINQLMVGLYIEAVAEALLLAERQGLEPRKVQEALQGGFADSKVLQIHGTRMIERRFVPGARVKTQLKDLRLAQKLAQQAGLNLPHLESTLGFYAELEALGDGDLDHSALFKRLESR</sequence>
<evidence type="ECO:0000256" key="1">
    <source>
        <dbReference type="ARBA" id="ARBA00023002"/>
    </source>
</evidence>
<dbReference type="EMBL" id="BJXL01000025">
    <property type="protein sequence ID" value="GEM82903.1"/>
    <property type="molecule type" value="Genomic_DNA"/>
</dbReference>
<dbReference type="Gene3D" id="3.40.50.720">
    <property type="entry name" value="NAD(P)-binding Rossmann-like Domain"/>
    <property type="match status" value="1"/>
</dbReference>
<name>A0A511QZV2_9DEIN</name>
<feature type="domain" description="6-phosphogluconate dehydrogenase NADP-binding" evidence="4">
    <location>
        <begin position="11"/>
        <end position="161"/>
    </location>
</feature>
<evidence type="ECO:0000256" key="3">
    <source>
        <dbReference type="PIRSR" id="PIRSR000103-1"/>
    </source>
</evidence>
<dbReference type="InterPro" id="IPR006115">
    <property type="entry name" value="6PGDH_NADP-bd"/>
</dbReference>
<dbReference type="AlphaFoldDB" id="A0A511QZV2"/>
<dbReference type="Pfam" id="PF14833">
    <property type="entry name" value="NAD_binding_11"/>
    <property type="match status" value="1"/>
</dbReference>
<comment type="caution">
    <text evidence="6">The sequence shown here is derived from an EMBL/GenBank/DDBJ whole genome shotgun (WGS) entry which is preliminary data.</text>
</comment>
<dbReference type="SUPFAM" id="SSF51735">
    <property type="entry name" value="NAD(P)-binding Rossmann-fold domains"/>
    <property type="match status" value="1"/>
</dbReference>
<dbReference type="SUPFAM" id="SSF48179">
    <property type="entry name" value="6-phosphogluconate dehydrogenase C-terminal domain-like"/>
    <property type="match status" value="1"/>
</dbReference>
<dbReference type="InterPro" id="IPR036291">
    <property type="entry name" value="NAD(P)-bd_dom_sf"/>
</dbReference>
<dbReference type="InterPro" id="IPR029154">
    <property type="entry name" value="HIBADH-like_NADP-bd"/>
</dbReference>
<proteinExistence type="predicted"/>
<evidence type="ECO:0000259" key="5">
    <source>
        <dbReference type="Pfam" id="PF14833"/>
    </source>
</evidence>
<dbReference type="GO" id="GO:0016491">
    <property type="term" value="F:oxidoreductase activity"/>
    <property type="evidence" value="ECO:0007669"/>
    <property type="project" value="UniProtKB-KW"/>
</dbReference>
<dbReference type="Proteomes" id="UP000321197">
    <property type="component" value="Unassembled WGS sequence"/>
</dbReference>
<dbReference type="InterPro" id="IPR013328">
    <property type="entry name" value="6PGD_dom2"/>
</dbReference>
<evidence type="ECO:0000256" key="2">
    <source>
        <dbReference type="ARBA" id="ARBA00023027"/>
    </source>
</evidence>
<gene>
    <name evidence="6" type="ORF">MHY01S_10690</name>
</gene>
<dbReference type="InterPro" id="IPR008927">
    <property type="entry name" value="6-PGluconate_DH-like_C_sf"/>
</dbReference>